<protein>
    <submittedName>
        <fullName evidence="1">Uncharacterized protein</fullName>
    </submittedName>
</protein>
<dbReference type="RefSeq" id="WP_217698955.1">
    <property type="nucleotide sequence ID" value="NZ_FUYE01000005.1"/>
</dbReference>
<organism evidence="1 2">
    <name type="scientific">Prosthecobacter debontii</name>
    <dbReference type="NCBI Taxonomy" id="48467"/>
    <lineage>
        <taxon>Bacteria</taxon>
        <taxon>Pseudomonadati</taxon>
        <taxon>Verrucomicrobiota</taxon>
        <taxon>Verrucomicrobiia</taxon>
        <taxon>Verrucomicrobiales</taxon>
        <taxon>Verrucomicrobiaceae</taxon>
        <taxon>Prosthecobacter</taxon>
    </lineage>
</organism>
<accession>A0A1T4XUW9</accession>
<reference evidence="2" key="1">
    <citation type="submission" date="2017-02" db="EMBL/GenBank/DDBJ databases">
        <authorList>
            <person name="Varghese N."/>
            <person name="Submissions S."/>
        </authorList>
    </citation>
    <scope>NUCLEOTIDE SEQUENCE [LARGE SCALE GENOMIC DNA]</scope>
    <source>
        <strain evidence="2">ATCC 700200</strain>
    </source>
</reference>
<name>A0A1T4XUW9_9BACT</name>
<sequence length="203" mass="22931">MMSRYPLELPFRGERSYLHGTDLYQSVVGAVGDDLPQGPFSMMFHSLLRQAPDLICSRESLRQWREDPAFRGELRFGSAENTLHAVLLESDRPVTERKLCNENEVAAAAEVDESAKTAKLLHPRIGVPIEQVVFLNKHLHLKLLPHLSPKWLFARLELESSLPPVCADSLEVVLKQVLGNRFTRSDILLDGKRYGTISFSTPQ</sequence>
<evidence type="ECO:0000313" key="1">
    <source>
        <dbReference type="EMBL" id="SKA92831.1"/>
    </source>
</evidence>
<dbReference type="STRING" id="48467.SAMN02745166_01984"/>
<proteinExistence type="predicted"/>
<dbReference type="Proteomes" id="UP000190774">
    <property type="component" value="Unassembled WGS sequence"/>
</dbReference>
<evidence type="ECO:0000313" key="2">
    <source>
        <dbReference type="Proteomes" id="UP000190774"/>
    </source>
</evidence>
<dbReference type="AlphaFoldDB" id="A0A1T4XUW9"/>
<keyword evidence="2" id="KW-1185">Reference proteome</keyword>
<gene>
    <name evidence="1" type="ORF">SAMN02745166_01984</name>
</gene>
<dbReference type="EMBL" id="FUYE01000005">
    <property type="protein sequence ID" value="SKA92831.1"/>
    <property type="molecule type" value="Genomic_DNA"/>
</dbReference>